<feature type="region of interest" description="Disordered" evidence="1">
    <location>
        <begin position="1"/>
        <end position="40"/>
    </location>
</feature>
<organism evidence="2 3">
    <name type="scientific">Puccinia coronata f. sp. avenae</name>
    <dbReference type="NCBI Taxonomy" id="200324"/>
    <lineage>
        <taxon>Eukaryota</taxon>
        <taxon>Fungi</taxon>
        <taxon>Dikarya</taxon>
        <taxon>Basidiomycota</taxon>
        <taxon>Pucciniomycotina</taxon>
        <taxon>Pucciniomycetes</taxon>
        <taxon>Pucciniales</taxon>
        <taxon>Pucciniaceae</taxon>
        <taxon>Puccinia</taxon>
    </lineage>
</organism>
<comment type="caution">
    <text evidence="2">The sequence shown here is derived from an EMBL/GenBank/DDBJ whole genome shotgun (WGS) entry which is preliminary data.</text>
</comment>
<name>A0A2N5VMA5_9BASI</name>
<sequence>MFVDELKNQARVNPSGEKQGPWPEEPQDKKPTAPNKPPQVLQLHSKTDLTKVIKGWPNKDCPWFTSGIRENMADWLLTMGVLLWDCQCHKELLHVTAGQRLIGKAFCDHKDTLLNGTCPTNCMLFQAWLIKLSPMRLTPQQIALELDHLCQEANKTCQEFYK</sequence>
<reference evidence="2 3" key="1">
    <citation type="submission" date="2017-11" db="EMBL/GenBank/DDBJ databases">
        <title>De novo assembly and phasing of dikaryotic genomes from two isolates of Puccinia coronata f. sp. avenae, the causal agent of oat crown rust.</title>
        <authorList>
            <person name="Miller M.E."/>
            <person name="Zhang Y."/>
            <person name="Omidvar V."/>
            <person name="Sperschneider J."/>
            <person name="Schwessinger B."/>
            <person name="Raley C."/>
            <person name="Palmer J.M."/>
            <person name="Garnica D."/>
            <person name="Upadhyaya N."/>
            <person name="Rathjen J."/>
            <person name="Taylor J.M."/>
            <person name="Park R.F."/>
            <person name="Dodds P.N."/>
            <person name="Hirsch C.D."/>
            <person name="Kianian S.F."/>
            <person name="Figueroa M."/>
        </authorList>
    </citation>
    <scope>NUCLEOTIDE SEQUENCE [LARGE SCALE GENOMIC DNA]</scope>
    <source>
        <strain evidence="2">12SD80</strain>
    </source>
</reference>
<dbReference type="EMBL" id="PGCI01000007">
    <property type="protein sequence ID" value="PLW51132.1"/>
    <property type="molecule type" value="Genomic_DNA"/>
</dbReference>
<gene>
    <name evidence="2" type="ORF">PCASD_02512</name>
</gene>
<evidence type="ECO:0000313" key="3">
    <source>
        <dbReference type="Proteomes" id="UP000235392"/>
    </source>
</evidence>
<evidence type="ECO:0000313" key="2">
    <source>
        <dbReference type="EMBL" id="PLW51132.1"/>
    </source>
</evidence>
<proteinExistence type="predicted"/>
<dbReference type="AlphaFoldDB" id="A0A2N5VMA5"/>
<dbReference type="Proteomes" id="UP000235392">
    <property type="component" value="Unassembled WGS sequence"/>
</dbReference>
<evidence type="ECO:0000256" key="1">
    <source>
        <dbReference type="SAM" id="MobiDB-lite"/>
    </source>
</evidence>
<protein>
    <submittedName>
        <fullName evidence="2">Uncharacterized protein</fullName>
    </submittedName>
</protein>
<accession>A0A2N5VMA5</accession>